<dbReference type="InterPro" id="IPR037522">
    <property type="entry name" value="HD_GYP_dom"/>
</dbReference>
<dbReference type="AlphaFoldDB" id="K2G0D3"/>
<name>K2G0D3_9BACT</name>
<comment type="caution">
    <text evidence="2">The sequence shown here is derived from an EMBL/GenBank/DDBJ whole genome shotgun (WGS) entry which is preliminary data.</text>
</comment>
<organism evidence="2">
    <name type="scientific">uncultured bacterium</name>
    <name type="common">gcode 4</name>
    <dbReference type="NCBI Taxonomy" id="1234023"/>
    <lineage>
        <taxon>Bacteria</taxon>
        <taxon>environmental samples</taxon>
    </lineage>
</organism>
<dbReference type="InterPro" id="IPR052020">
    <property type="entry name" value="Cyclic_di-GMP/3'3'-cGAMP_PDE"/>
</dbReference>
<dbReference type="Gene3D" id="1.10.3210.10">
    <property type="entry name" value="Hypothetical protein af1432"/>
    <property type="match status" value="1"/>
</dbReference>
<dbReference type="SUPFAM" id="SSF109604">
    <property type="entry name" value="HD-domain/PDEase-like"/>
    <property type="match status" value="1"/>
</dbReference>
<gene>
    <name evidence="2" type="ORF">ACD_3C00036G0004</name>
</gene>
<reference evidence="2" key="1">
    <citation type="journal article" date="2012" name="Science">
        <title>Fermentation, hydrogen, and sulfur metabolism in multiple uncultivated bacterial phyla.</title>
        <authorList>
            <person name="Wrighton K.C."/>
            <person name="Thomas B.C."/>
            <person name="Sharon I."/>
            <person name="Miller C.S."/>
            <person name="Castelle C.J."/>
            <person name="VerBerkmoes N.C."/>
            <person name="Wilkins M.J."/>
            <person name="Hettich R.L."/>
            <person name="Lipton M.S."/>
            <person name="Williams K.H."/>
            <person name="Long P.E."/>
            <person name="Banfield J.F."/>
        </authorList>
    </citation>
    <scope>NUCLEOTIDE SEQUENCE [LARGE SCALE GENOMIC DNA]</scope>
</reference>
<dbReference type="PROSITE" id="PS51832">
    <property type="entry name" value="HD_GYP"/>
    <property type="match status" value="1"/>
</dbReference>
<sequence length="1049" mass="127318">MNRIGKVLLSALERKEKEGLLKNANTTESLTAETSKISNLLQTHFSSHELTEKEIDDLFEYAIVWISQNGENCKYCTKLTMILLDYIKKEFYYKNTKINVWLLNKVFENPKLKPFILLYQKKQINNLYKNKVEPFWELSYLLCTLWMPYEYNIIDDMYSHEFEWISSFLDDRIKLLENNPSKFLIDEFCSIMDIANQITNILSINAEDKIKWLSFFNKILYWKTKEAIERFIYWKGLSLNVYATAVGGDVDYVKWVWNSMEWEDLSWLKKMQNNLWKYLCNYAATLEYIKTDNVTQDDIDWRIWNILKKITHWYSIRESSDFWDKEWDEYDEAKKWAELVRDWNVAFSKLIKIKKLEQIWIEDRQNTMLKFNCIDDMIGIYNWLQSSGVKFENEDEVMEHFIWENKPSYNQIIIIYKLILFCKFKPEVLTRLIKHLINNVKSKSTFFEKFKIKTIEQMLLNFSQDNEIYKKEECMNTFGLIENYINKSNKENLIYNYWKLYLSLALNYSLAKSDETIEKSQKLLHIFLEKYGNNLPIELTSLIERVYSNIAVFETEHTERISWVSEKAHFVSKWRRLYERQKKNFLLEERENLRKWIFEMIGRIQKNVANITKHENIELIQKEICKLIETSVYHNLCKITIEPKWKIIKPGKLKKHAIIDSDYFDIVFVYDEIYDYTFNKIFESEKENIKWWILQLLDLYESFANTSQNLGALTQLAWLVIERKDEYTKWHVNRVQKLSLIIWGIIWLNWDRLLDLKLQAFYHDYWKYLVPDEILKNPWKLNSEEILTMAKHSWDWVKLWIEHWLNMKHLEWMPHHSKYYSKNWDPNLKFWQLVTGIKNWKAIDVHDFNKLLWRNIPTAARIIIIWDIIDAIASRRIYDRRAGWPIEDILVDIDNELIWCAWLKRVNDEIEMNEEMWTRWTEDDMETNPCSIRFKGLIYIPEPNATIFFDPEIIIKLVWNKVEYEKIRLQIKESDKKAIAGKILDFENSLDQLNEKKRIYNMLISTKREDVHADVFNEFRFTEKDTDDLVRIQEMLDKQRIIHDSYKKA</sequence>
<protein>
    <recommendedName>
        <fullName evidence="1">HD-GYP domain-containing protein</fullName>
    </recommendedName>
</protein>
<evidence type="ECO:0000313" key="2">
    <source>
        <dbReference type="EMBL" id="EKE28648.1"/>
    </source>
</evidence>
<accession>K2G0D3</accession>
<dbReference type="PANTHER" id="PTHR45228">
    <property type="entry name" value="CYCLIC DI-GMP PHOSPHODIESTERASE TM_0186-RELATED"/>
    <property type="match status" value="1"/>
</dbReference>
<evidence type="ECO:0000259" key="1">
    <source>
        <dbReference type="PROSITE" id="PS51832"/>
    </source>
</evidence>
<proteinExistence type="predicted"/>
<dbReference type="EMBL" id="AMFJ01000310">
    <property type="protein sequence ID" value="EKE28648.1"/>
    <property type="molecule type" value="Genomic_DNA"/>
</dbReference>
<feature type="domain" description="HD-GYP" evidence="1">
    <location>
        <begin position="706"/>
        <end position="923"/>
    </location>
</feature>